<accession>A0A9D2AB75</accession>
<organism evidence="1 2">
    <name type="scientific">Candidatus Odoribacter faecigallinarum</name>
    <dbReference type="NCBI Taxonomy" id="2838706"/>
    <lineage>
        <taxon>Bacteria</taxon>
        <taxon>Pseudomonadati</taxon>
        <taxon>Bacteroidota</taxon>
        <taxon>Bacteroidia</taxon>
        <taxon>Bacteroidales</taxon>
        <taxon>Odoribacteraceae</taxon>
        <taxon>Odoribacter</taxon>
    </lineage>
</organism>
<sequence length="115" mass="13128">MQCLLNRLYGYDRDVDMKLVAYATEQIISEYSYTYADQLKAYTSGQVRLLKAIAKEGCVKEVLSGDFISAHKLRAASSVSAALKKLLENELVYQTPGGYIVYDRFLGEWLRRQVF</sequence>
<name>A0A9D2AB75_9BACT</name>
<reference evidence="1" key="1">
    <citation type="journal article" date="2021" name="PeerJ">
        <title>Extensive microbial diversity within the chicken gut microbiome revealed by metagenomics and culture.</title>
        <authorList>
            <person name="Gilroy R."/>
            <person name="Ravi A."/>
            <person name="Getino M."/>
            <person name="Pursley I."/>
            <person name="Horton D.L."/>
            <person name="Alikhan N.F."/>
            <person name="Baker D."/>
            <person name="Gharbi K."/>
            <person name="Hall N."/>
            <person name="Watson M."/>
            <person name="Adriaenssens E.M."/>
            <person name="Foster-Nyarko E."/>
            <person name="Jarju S."/>
            <person name="Secka A."/>
            <person name="Antonio M."/>
            <person name="Oren A."/>
            <person name="Chaudhuri R.R."/>
            <person name="La Ragione R."/>
            <person name="Hildebrand F."/>
            <person name="Pallen M.J."/>
        </authorList>
    </citation>
    <scope>NUCLEOTIDE SEQUENCE</scope>
    <source>
        <strain evidence="1">23274</strain>
    </source>
</reference>
<evidence type="ECO:0000313" key="1">
    <source>
        <dbReference type="EMBL" id="HIX03398.1"/>
    </source>
</evidence>
<dbReference type="AlphaFoldDB" id="A0A9D2AB75"/>
<evidence type="ECO:0008006" key="3">
    <source>
        <dbReference type="Google" id="ProtNLM"/>
    </source>
</evidence>
<reference evidence="1" key="2">
    <citation type="submission" date="2021-04" db="EMBL/GenBank/DDBJ databases">
        <authorList>
            <person name="Gilroy R."/>
        </authorList>
    </citation>
    <scope>NUCLEOTIDE SEQUENCE</scope>
    <source>
        <strain evidence="1">23274</strain>
    </source>
</reference>
<protein>
    <recommendedName>
        <fullName evidence="3">ATP-binding protein</fullName>
    </recommendedName>
</protein>
<dbReference type="EMBL" id="DXFT01000092">
    <property type="protein sequence ID" value="HIX03398.1"/>
    <property type="molecule type" value="Genomic_DNA"/>
</dbReference>
<proteinExistence type="predicted"/>
<evidence type="ECO:0000313" key="2">
    <source>
        <dbReference type="Proteomes" id="UP000824202"/>
    </source>
</evidence>
<dbReference type="Proteomes" id="UP000824202">
    <property type="component" value="Unassembled WGS sequence"/>
</dbReference>
<comment type="caution">
    <text evidence="1">The sequence shown here is derived from an EMBL/GenBank/DDBJ whole genome shotgun (WGS) entry which is preliminary data.</text>
</comment>
<gene>
    <name evidence="1" type="ORF">H9863_04680</name>
</gene>